<dbReference type="Gene3D" id="1.20.1250.20">
    <property type="entry name" value="MFS general substrate transporter like domains"/>
    <property type="match status" value="1"/>
</dbReference>
<keyword evidence="2 6" id="KW-0812">Transmembrane</keyword>
<feature type="compositionally biased region" description="Low complexity" evidence="5">
    <location>
        <begin position="725"/>
        <end position="736"/>
    </location>
</feature>
<dbReference type="AlphaFoldDB" id="A0AAD5URW3"/>
<dbReference type="GO" id="GO:0022857">
    <property type="term" value="F:transmembrane transporter activity"/>
    <property type="evidence" value="ECO:0007669"/>
    <property type="project" value="InterPro"/>
</dbReference>
<protein>
    <recommendedName>
        <fullName evidence="9">Tetracycline-efflux transporter</fullName>
    </recommendedName>
</protein>
<dbReference type="PANTHER" id="PTHR23507">
    <property type="entry name" value="ZGC:174356"/>
    <property type="match status" value="1"/>
</dbReference>
<feature type="transmembrane region" description="Helical" evidence="6">
    <location>
        <begin position="362"/>
        <end position="384"/>
    </location>
</feature>
<sequence length="736" mass="79964">MSVPPPLNVYVPTDPVVSSNFAPLSPSHSRSGQRTPLPSMLRSSSPPARLGHVPSETDALLGRAKKPFYRPRPMCSHLGYLRAMFLSVPNNGLMHFVNYRLVPFVIIASLVRGMTLAPRVQVFTQLSCNAIYGHDVYNHTNSPFFPDHINTDSLVLQNPHSPYKSVSDDDDDNETDPRSLPSTRCLSDPAVQAGAAKIQTIMTTIMGTLSALTTAWWGHFGQRYGRMRVLAISTLGLFLTSVPSLPYQYRTYPYSLPPPFSDITFILVSTPHSIFAAHGHKLLVISPVIEGLLGGWSTLQAATSAYISDCTSDGSRAHIFSRFAGVFYIGFSLGPTIGAYLIRHPFLSPPAGSNIHNGVTTVTSLFYVAAMSSFLNLLLVLFLFPESLDKKLKLQHPDQHPPQQSNPPQGIWVRCFGPLRLLLPKKIHFPEGGHYRDWSLTFLASALFGHLLSSGIFQIKYLYAEHIYGWGAEQLSYYISFVGAVRAVHLLLIMPFLIKTFKPKPKPKSVAHSVTPASSLVTRSSPLNVPPAPPSKPKPTSHHLAKEMSFDLLVLRISLIIDVISHTLVSILSPAASQAFFVGYTSLSSLGAGAVPAVNSFALCAMQMRSHGANHSDDDGGAGGIFGALALVQSVGQQILGPLVFGVVYSSTVARFPKAIFTTAAAILVVSLAFLCFLRPDASLRARKKLRKHTRSRDDSEVERGRSRVSKEIGPGRYTGLLPQASASSSSGTSSS</sequence>
<evidence type="ECO:0000313" key="7">
    <source>
        <dbReference type="EMBL" id="KAJ3476132.1"/>
    </source>
</evidence>
<dbReference type="GO" id="GO:0016020">
    <property type="term" value="C:membrane"/>
    <property type="evidence" value="ECO:0007669"/>
    <property type="project" value="UniProtKB-SubCell"/>
</dbReference>
<evidence type="ECO:0000256" key="5">
    <source>
        <dbReference type="SAM" id="MobiDB-lite"/>
    </source>
</evidence>
<dbReference type="InterPro" id="IPR011701">
    <property type="entry name" value="MFS"/>
</dbReference>
<feature type="transmembrane region" description="Helical" evidence="6">
    <location>
        <begin position="440"/>
        <end position="463"/>
    </location>
</feature>
<keyword evidence="8" id="KW-1185">Reference proteome</keyword>
<evidence type="ECO:0008006" key="9">
    <source>
        <dbReference type="Google" id="ProtNLM"/>
    </source>
</evidence>
<evidence type="ECO:0000313" key="8">
    <source>
        <dbReference type="Proteomes" id="UP001212997"/>
    </source>
</evidence>
<feature type="compositionally biased region" description="Low complexity" evidence="5">
    <location>
        <begin position="34"/>
        <end position="50"/>
    </location>
</feature>
<feature type="transmembrane region" description="Helical" evidence="6">
    <location>
        <begin position="579"/>
        <end position="604"/>
    </location>
</feature>
<gene>
    <name evidence="7" type="ORF">NLI96_g11375</name>
</gene>
<feature type="region of interest" description="Disordered" evidence="5">
    <location>
        <begin position="522"/>
        <end position="542"/>
    </location>
</feature>
<dbReference type="InterPro" id="IPR036259">
    <property type="entry name" value="MFS_trans_sf"/>
</dbReference>
<dbReference type="Proteomes" id="UP001212997">
    <property type="component" value="Unassembled WGS sequence"/>
</dbReference>
<dbReference type="SUPFAM" id="SSF103473">
    <property type="entry name" value="MFS general substrate transporter"/>
    <property type="match status" value="1"/>
</dbReference>
<evidence type="ECO:0000256" key="2">
    <source>
        <dbReference type="ARBA" id="ARBA00022692"/>
    </source>
</evidence>
<dbReference type="PANTHER" id="PTHR23507:SF1">
    <property type="entry name" value="FI18259P1-RELATED"/>
    <property type="match status" value="1"/>
</dbReference>
<feature type="region of interest" description="Disordered" evidence="5">
    <location>
        <begin position="160"/>
        <end position="185"/>
    </location>
</feature>
<feature type="transmembrane region" description="Helical" evidence="6">
    <location>
        <begin position="198"/>
        <end position="217"/>
    </location>
</feature>
<name>A0AAD5URW3_9APHY</name>
<comment type="caution">
    <text evidence="7">The sequence shown here is derived from an EMBL/GenBank/DDBJ whole genome shotgun (WGS) entry which is preliminary data.</text>
</comment>
<proteinExistence type="predicted"/>
<dbReference type="EMBL" id="JANAWD010000747">
    <property type="protein sequence ID" value="KAJ3476132.1"/>
    <property type="molecule type" value="Genomic_DNA"/>
</dbReference>
<feature type="transmembrane region" description="Helical" evidence="6">
    <location>
        <begin position="659"/>
        <end position="678"/>
    </location>
</feature>
<reference evidence="7" key="1">
    <citation type="submission" date="2022-07" db="EMBL/GenBank/DDBJ databases">
        <title>Genome Sequence of Physisporinus lineatus.</title>
        <authorList>
            <person name="Buettner E."/>
        </authorList>
    </citation>
    <scope>NUCLEOTIDE SEQUENCE</scope>
    <source>
        <strain evidence="7">VT162</strain>
    </source>
</reference>
<evidence type="ECO:0000256" key="3">
    <source>
        <dbReference type="ARBA" id="ARBA00022989"/>
    </source>
</evidence>
<feature type="transmembrane region" description="Helical" evidence="6">
    <location>
        <begin position="319"/>
        <end position="342"/>
    </location>
</feature>
<comment type="subcellular location">
    <subcellularLocation>
        <location evidence="1">Membrane</location>
        <topology evidence="1">Multi-pass membrane protein</topology>
    </subcellularLocation>
</comment>
<feature type="region of interest" description="Disordered" evidence="5">
    <location>
        <begin position="21"/>
        <end position="54"/>
    </location>
</feature>
<keyword evidence="4 6" id="KW-0472">Membrane</keyword>
<evidence type="ECO:0000256" key="1">
    <source>
        <dbReference type="ARBA" id="ARBA00004141"/>
    </source>
</evidence>
<keyword evidence="3 6" id="KW-1133">Transmembrane helix</keyword>
<feature type="transmembrane region" description="Helical" evidence="6">
    <location>
        <begin position="553"/>
        <end position="573"/>
    </location>
</feature>
<evidence type="ECO:0000256" key="4">
    <source>
        <dbReference type="ARBA" id="ARBA00023136"/>
    </source>
</evidence>
<feature type="transmembrane region" description="Helical" evidence="6">
    <location>
        <begin position="475"/>
        <end position="498"/>
    </location>
</feature>
<feature type="region of interest" description="Disordered" evidence="5">
    <location>
        <begin position="688"/>
        <end position="736"/>
    </location>
</feature>
<organism evidence="7 8">
    <name type="scientific">Meripilus lineatus</name>
    <dbReference type="NCBI Taxonomy" id="2056292"/>
    <lineage>
        <taxon>Eukaryota</taxon>
        <taxon>Fungi</taxon>
        <taxon>Dikarya</taxon>
        <taxon>Basidiomycota</taxon>
        <taxon>Agaricomycotina</taxon>
        <taxon>Agaricomycetes</taxon>
        <taxon>Polyporales</taxon>
        <taxon>Meripilaceae</taxon>
        <taxon>Meripilus</taxon>
    </lineage>
</organism>
<feature type="compositionally biased region" description="Basic and acidic residues" evidence="5">
    <location>
        <begin position="696"/>
        <end position="711"/>
    </location>
</feature>
<accession>A0AAD5URW3</accession>
<feature type="transmembrane region" description="Helical" evidence="6">
    <location>
        <begin position="625"/>
        <end position="647"/>
    </location>
</feature>
<feature type="compositionally biased region" description="Polar residues" evidence="5">
    <location>
        <begin position="21"/>
        <end position="33"/>
    </location>
</feature>
<evidence type="ECO:0000256" key="6">
    <source>
        <dbReference type="SAM" id="Phobius"/>
    </source>
</evidence>
<feature type="compositionally biased region" description="Pro residues" evidence="5">
    <location>
        <begin position="528"/>
        <end position="537"/>
    </location>
</feature>
<dbReference type="Pfam" id="PF07690">
    <property type="entry name" value="MFS_1"/>
    <property type="match status" value="1"/>
</dbReference>